<dbReference type="InterPro" id="IPR013325">
    <property type="entry name" value="RNA_pol_sigma_r2"/>
</dbReference>
<dbReference type="InterPro" id="IPR000943">
    <property type="entry name" value="RNA_pol_sigma70"/>
</dbReference>
<dbReference type="Pfam" id="PF04542">
    <property type="entry name" value="Sigma70_r2"/>
    <property type="match status" value="1"/>
</dbReference>
<dbReference type="InterPro" id="IPR007627">
    <property type="entry name" value="RNA_pol_sigma70_r2"/>
</dbReference>
<dbReference type="InterPro" id="IPR007630">
    <property type="entry name" value="RNA_pol_sigma70_r4"/>
</dbReference>
<dbReference type="SUPFAM" id="SSF88946">
    <property type="entry name" value="Sigma2 domain of RNA polymerase sigma factors"/>
    <property type="match status" value="1"/>
</dbReference>
<dbReference type="NCBIfam" id="TIGR02937">
    <property type="entry name" value="sigma70-ECF"/>
    <property type="match status" value="1"/>
</dbReference>
<dbReference type="InterPro" id="IPR013324">
    <property type="entry name" value="RNA_pol_sigma_r3/r4-like"/>
</dbReference>
<dbReference type="Proteomes" id="UP000306985">
    <property type="component" value="Unassembled WGS sequence"/>
</dbReference>
<organism evidence="8 9">
    <name type="scientific">Nakamurella flava</name>
    <dbReference type="NCBI Taxonomy" id="2576308"/>
    <lineage>
        <taxon>Bacteria</taxon>
        <taxon>Bacillati</taxon>
        <taxon>Actinomycetota</taxon>
        <taxon>Actinomycetes</taxon>
        <taxon>Nakamurellales</taxon>
        <taxon>Nakamurellaceae</taxon>
        <taxon>Nakamurella</taxon>
    </lineage>
</organism>
<evidence type="ECO:0000313" key="8">
    <source>
        <dbReference type="EMBL" id="TKV57040.1"/>
    </source>
</evidence>
<dbReference type="PANTHER" id="PTHR30385:SF4">
    <property type="entry name" value="RNA POLYMERASE SIGMA-E FACTOR"/>
    <property type="match status" value="1"/>
</dbReference>
<dbReference type="Pfam" id="PF04545">
    <property type="entry name" value="Sigma70_r4"/>
    <property type="match status" value="1"/>
</dbReference>
<dbReference type="EMBL" id="SZZH01000006">
    <property type="protein sequence ID" value="TKV57040.1"/>
    <property type="molecule type" value="Genomic_DNA"/>
</dbReference>
<feature type="region of interest" description="Disordered" evidence="5">
    <location>
        <begin position="52"/>
        <end position="85"/>
    </location>
</feature>
<dbReference type="GO" id="GO:0006352">
    <property type="term" value="P:DNA-templated transcription initiation"/>
    <property type="evidence" value="ECO:0007669"/>
    <property type="project" value="InterPro"/>
</dbReference>
<sequence length="328" mass="36395">MVQKRRWRLDPFWGVAVPPEDLFSVGVLDRPSTVQLPDDHIVPALDAAPTIPAVAPSSPSPAPADPSAAPARPGQPLSSAPSRERAARCRDLLDQALTCGNEARARRLRGEVVEAYLPAARSIAARYAGRGVDRADLEQLASIGLVKAARRWQPGLSEDFLQFAVPTMVGEIKRYFRDHSFVVRPTRRVQELRAQVRQAQHDHWQRHGSDPTDHDLAVATGADVADVREARAASGVCRPPSLDEPQGAGWAITQTLGEVDDRIGDIENRMMVARLLQSLTERERRVVQLRFEMQWSQSQIGQELGVSQMQISRWLRAITIKLREVATQ</sequence>
<proteinExistence type="predicted"/>
<dbReference type="InterPro" id="IPR014284">
    <property type="entry name" value="RNA_pol_sigma-70_dom"/>
</dbReference>
<dbReference type="GO" id="GO:0003677">
    <property type="term" value="F:DNA binding"/>
    <property type="evidence" value="ECO:0007669"/>
    <property type="project" value="UniProtKB-KW"/>
</dbReference>
<dbReference type="OrthoDB" id="9804285at2"/>
<reference evidence="8 9" key="1">
    <citation type="submission" date="2019-05" db="EMBL/GenBank/DDBJ databases">
        <title>Nakamurella sp. N5BH11, whole genome shotgun sequence.</title>
        <authorList>
            <person name="Tuo L."/>
        </authorList>
    </citation>
    <scope>NUCLEOTIDE SEQUENCE [LARGE SCALE GENOMIC DNA]</scope>
    <source>
        <strain evidence="8 9">N5BH11</strain>
    </source>
</reference>
<keyword evidence="4" id="KW-0804">Transcription</keyword>
<accession>A0A4U6QAR5</accession>
<name>A0A4U6QAR5_9ACTN</name>
<evidence type="ECO:0000259" key="7">
    <source>
        <dbReference type="Pfam" id="PF04545"/>
    </source>
</evidence>
<dbReference type="PRINTS" id="PR00046">
    <property type="entry name" value="SIGMA70FCT"/>
</dbReference>
<dbReference type="Gene3D" id="1.10.10.10">
    <property type="entry name" value="Winged helix-like DNA-binding domain superfamily/Winged helix DNA-binding domain"/>
    <property type="match status" value="2"/>
</dbReference>
<evidence type="ECO:0000313" key="9">
    <source>
        <dbReference type="Proteomes" id="UP000306985"/>
    </source>
</evidence>
<dbReference type="InterPro" id="IPR036388">
    <property type="entry name" value="WH-like_DNA-bd_sf"/>
</dbReference>
<keyword evidence="3" id="KW-0238">DNA-binding</keyword>
<evidence type="ECO:0000256" key="2">
    <source>
        <dbReference type="ARBA" id="ARBA00023082"/>
    </source>
</evidence>
<evidence type="ECO:0000256" key="5">
    <source>
        <dbReference type="SAM" id="MobiDB-lite"/>
    </source>
</evidence>
<feature type="domain" description="RNA polymerase sigma-70 region 2" evidence="6">
    <location>
        <begin position="113"/>
        <end position="180"/>
    </location>
</feature>
<evidence type="ECO:0000256" key="4">
    <source>
        <dbReference type="ARBA" id="ARBA00023163"/>
    </source>
</evidence>
<evidence type="ECO:0000259" key="6">
    <source>
        <dbReference type="Pfam" id="PF04542"/>
    </source>
</evidence>
<gene>
    <name evidence="8" type="ORF">FDO65_19705</name>
</gene>
<dbReference type="SUPFAM" id="SSF88659">
    <property type="entry name" value="Sigma3 and sigma4 domains of RNA polymerase sigma factors"/>
    <property type="match status" value="2"/>
</dbReference>
<dbReference type="CDD" id="cd06171">
    <property type="entry name" value="Sigma70_r4"/>
    <property type="match status" value="1"/>
</dbReference>
<dbReference type="GO" id="GO:0016987">
    <property type="term" value="F:sigma factor activity"/>
    <property type="evidence" value="ECO:0007669"/>
    <property type="project" value="UniProtKB-KW"/>
</dbReference>
<dbReference type="PANTHER" id="PTHR30385">
    <property type="entry name" value="SIGMA FACTOR F FLAGELLAR"/>
    <property type="match status" value="1"/>
</dbReference>
<feature type="domain" description="RNA polymerase sigma-70 region 4" evidence="7">
    <location>
        <begin position="275"/>
        <end position="323"/>
    </location>
</feature>
<evidence type="ECO:0000256" key="3">
    <source>
        <dbReference type="ARBA" id="ARBA00023125"/>
    </source>
</evidence>
<keyword evidence="2" id="KW-0731">Sigma factor</keyword>
<evidence type="ECO:0000256" key="1">
    <source>
        <dbReference type="ARBA" id="ARBA00023015"/>
    </source>
</evidence>
<keyword evidence="9" id="KW-1185">Reference proteome</keyword>
<protein>
    <submittedName>
        <fullName evidence="8">Sigma-70 family RNA polymerase sigma factor</fullName>
    </submittedName>
</protein>
<keyword evidence="1" id="KW-0805">Transcription regulation</keyword>
<dbReference type="Gene3D" id="1.20.120.1810">
    <property type="match status" value="1"/>
</dbReference>
<comment type="caution">
    <text evidence="8">The sequence shown here is derived from an EMBL/GenBank/DDBJ whole genome shotgun (WGS) entry which is preliminary data.</text>
</comment>
<dbReference type="AlphaFoldDB" id="A0A4U6QAR5"/>